<proteinExistence type="predicted"/>
<dbReference type="eggNOG" id="arCOG04758">
    <property type="taxonomic scope" value="Archaea"/>
</dbReference>
<dbReference type="HOGENOM" id="CLU_042757_0_0_2"/>
<dbReference type="EMBL" id="CP003243">
    <property type="protein sequence ID" value="AFD00705.1"/>
    <property type="molecule type" value="Genomic_DNA"/>
</dbReference>
<evidence type="ECO:0008006" key="3">
    <source>
        <dbReference type="Google" id="ProtNLM"/>
    </source>
</evidence>
<keyword evidence="2" id="KW-1185">Reference proteome</keyword>
<dbReference type="GeneID" id="11972116"/>
<reference evidence="1 2" key="1">
    <citation type="journal article" date="2012" name="J. Bacteriol.">
        <title>Complete genome sequence of a thermophilic methanogen, Methanocella conradii HZ254, isolated from Chinese rice field soil.</title>
        <authorList>
            <person name="Lu Z."/>
            <person name="Lu Y."/>
        </authorList>
    </citation>
    <scope>NUCLEOTIDE SEQUENCE [LARGE SCALE GENOMIC DNA]</scope>
    <source>
        <strain evidence="2">DSM 24694 / JCM 17849 / CGMCC 1.5162 / HZ254</strain>
    </source>
</reference>
<dbReference type="SUPFAM" id="SSF55486">
    <property type="entry name" value="Metalloproteases ('zincins'), catalytic domain"/>
    <property type="match status" value="1"/>
</dbReference>
<dbReference type="Gene3D" id="1.10.1370.30">
    <property type="match status" value="1"/>
</dbReference>
<dbReference type="OrthoDB" id="145832at2157"/>
<name>H8I658_METCZ</name>
<protein>
    <recommendedName>
        <fullName evidence="3">Oligoendopeptidase F</fullName>
    </recommendedName>
</protein>
<dbReference type="AlphaFoldDB" id="H8I658"/>
<organism evidence="1 2">
    <name type="scientific">Methanocella conradii (strain DSM 24694 / JCM 17849 / CGMCC 1.5162 / HZ254)</name>
    <dbReference type="NCBI Taxonomy" id="1041930"/>
    <lineage>
        <taxon>Archaea</taxon>
        <taxon>Methanobacteriati</taxon>
        <taxon>Methanobacteriota</taxon>
        <taxon>Stenosarchaea group</taxon>
        <taxon>Methanomicrobia</taxon>
        <taxon>Methanocellales</taxon>
        <taxon>Methanocellaceae</taxon>
        <taxon>Methanocella</taxon>
    </lineage>
</organism>
<dbReference type="Proteomes" id="UP000005233">
    <property type="component" value="Chromosome"/>
</dbReference>
<dbReference type="KEGG" id="mez:Mtc_1965"/>
<accession>H8I658</accession>
<evidence type="ECO:0000313" key="2">
    <source>
        <dbReference type="Proteomes" id="UP000005233"/>
    </source>
</evidence>
<sequence length="496" mass="57912">MRDIEPIRAELEKFTQEMEKEQYDNLSGQKEELNTSAIYERYDRIFSDETLVEEVKNRRAYLRGPDRMRMNYLYAFLLMGYIGRKTSEVSDKISTMETRTEVEVEGRKMPFRYAAVALANEPDHDKREAIEKAREPVINEANPLRLEALNKEHELAEALGYDNYVEMCCDASGIDLHGLRKQMQNVLSRTERLYSRYFRLVCSNILKLDVSEVRKHDIGYLFRARDLDRLFTQENMMKALEATLDGIGLSLRDNSNIVLDAEPREKKSPRAFCSPIKVPGQVVLCIMPKGGMDDYRALFHEMGHSQHFSNVSAEMPFEFKYLGDNSVTEAYAFLFEHLISDKAWLTSIMGMGEDDVTNVSQFLSFETLYMVRRYAAKLIYELELHAGARNPERLYASILEDALKFKHPEYHYLYDLDAGFYAANYLRAWMFEVQLRAALDDEFGSAWWKEKECGKFLKEMWSSGQKYTADQHARGLGYYGIDEYPLVKELERKLRY</sequence>
<dbReference type="RefSeq" id="WP_014406536.1">
    <property type="nucleotide sequence ID" value="NC_017034.1"/>
</dbReference>
<evidence type="ECO:0000313" key="1">
    <source>
        <dbReference type="EMBL" id="AFD00705.1"/>
    </source>
</evidence>
<dbReference type="STRING" id="1041930.Mtc_1965"/>
<gene>
    <name evidence="1" type="ordered locus">Mtc_1965</name>
</gene>